<dbReference type="InterPro" id="IPR052189">
    <property type="entry name" value="L-asp_N-monooxygenase_NS-form"/>
</dbReference>
<dbReference type="PANTHER" id="PTHR40254:SF1">
    <property type="entry name" value="BLR0577 PROTEIN"/>
    <property type="match status" value="1"/>
</dbReference>
<comment type="caution">
    <text evidence="2">The sequence shown here is derived from an EMBL/GenBank/DDBJ whole genome shotgun (WGS) entry which is preliminary data.</text>
</comment>
<dbReference type="SUPFAM" id="SSF51905">
    <property type="entry name" value="FAD/NAD(P)-binding domain"/>
    <property type="match status" value="1"/>
</dbReference>
<protein>
    <recommendedName>
        <fullName evidence="1">FAD-dependent urate hydroxylase HpyO/Asp monooxygenase CreE-like FAD/NAD(P)-binding domain-containing protein</fullName>
    </recommendedName>
</protein>
<dbReference type="Pfam" id="PF13454">
    <property type="entry name" value="NAD_binding_9"/>
    <property type="match status" value="1"/>
</dbReference>
<dbReference type="PANTHER" id="PTHR40254">
    <property type="entry name" value="BLR0577 PROTEIN"/>
    <property type="match status" value="1"/>
</dbReference>
<gene>
    <name evidence="2" type="ORF">GCM10012284_21030</name>
</gene>
<dbReference type="EMBL" id="BMMX01000006">
    <property type="protein sequence ID" value="GGK86670.1"/>
    <property type="molecule type" value="Genomic_DNA"/>
</dbReference>
<dbReference type="AlphaFoldDB" id="A0A8J3BZ81"/>
<evidence type="ECO:0000313" key="3">
    <source>
        <dbReference type="Proteomes" id="UP000656042"/>
    </source>
</evidence>
<dbReference type="InterPro" id="IPR038732">
    <property type="entry name" value="HpyO/CreE_NAD-binding"/>
</dbReference>
<name>A0A8J3BZ81_9ACTN</name>
<organism evidence="2 3">
    <name type="scientific">Mangrovihabitans endophyticus</name>
    <dbReference type="NCBI Taxonomy" id="1751298"/>
    <lineage>
        <taxon>Bacteria</taxon>
        <taxon>Bacillati</taxon>
        <taxon>Actinomycetota</taxon>
        <taxon>Actinomycetes</taxon>
        <taxon>Micromonosporales</taxon>
        <taxon>Micromonosporaceae</taxon>
        <taxon>Mangrovihabitans</taxon>
    </lineage>
</organism>
<reference evidence="2" key="2">
    <citation type="submission" date="2020-09" db="EMBL/GenBank/DDBJ databases">
        <authorList>
            <person name="Sun Q."/>
            <person name="Zhou Y."/>
        </authorList>
    </citation>
    <scope>NUCLEOTIDE SEQUENCE</scope>
    <source>
        <strain evidence="2">CGMCC 4.7299</strain>
    </source>
</reference>
<keyword evidence="3" id="KW-1185">Reference proteome</keyword>
<dbReference type="Proteomes" id="UP000656042">
    <property type="component" value="Unassembled WGS sequence"/>
</dbReference>
<feature type="domain" description="FAD-dependent urate hydroxylase HpyO/Asp monooxygenase CreE-like FAD/NAD(P)-binding" evidence="1">
    <location>
        <begin position="24"/>
        <end position="198"/>
    </location>
</feature>
<sequence length="753" mass="81209">MSMTTVHPTFAAPGAAGRPTVRLAIVGGGPRATYALERLAATADRIGGGQLHVRVFERTGEFGAGAVHSARQSRTSFLNRTCAQVGLAADETMRGARPLRAPEQRPTLYEWCREQHARSGHPDLDLSPTDWPRRYVHGAALSDMFARFVAELEARPDARVDLVGGEVVDIRDDGAELIVCTADGRHYPADRVLLVTGHSPHDPWRSRAGRSVAAFAARHRVPYVPYAYPLEVTLSPAEAPPGCSVGCLGMGLTAIDVILHLTEGRGGTFEPGRDDRLVYRPSGAEPAVIVAGSPAGVFTFTRPDNHKRDAGQEHRGTFLTTAAVDRLRASVGVAAPGRRIRQLDFDAHLLPVVLLEMAHVHYTTLFGARTGRHLAARARPAYEAFLAGASTDGDLIAPLEQAVDEIAGTLTDVLAGRRSLAEAGHRTTRWPVAGALARWVRVVHGDDAATQLAGLLDDPAALAAAASEWPVPTGLVPSVAGNRFDWTRTCAPITTDDRPGPQRYAARVRSFMEQDLRWANQGNLDNPHKAAADGVWRDLRGVISYAVDDGGLTPPSHRTFLARYPRHHNRLANGAAPEVMARITALVRSGIVDVGTGPQARADGDETTGGFRIIGPLTGASRTVDVLVDARIHPFDPDLDERPLFRSLAARGLVRRWRNLGADGTAFAPGGLDLTDEAHPVRADGMPETRLTVLGPAAEGRRSFLLSALRPGRDHYVMRDVLTWLETFWAACHEQVGQPGPAHHDAEARGERR</sequence>
<evidence type="ECO:0000313" key="2">
    <source>
        <dbReference type="EMBL" id="GGK86670.1"/>
    </source>
</evidence>
<dbReference type="InterPro" id="IPR036188">
    <property type="entry name" value="FAD/NAD-bd_sf"/>
</dbReference>
<evidence type="ECO:0000259" key="1">
    <source>
        <dbReference type="Pfam" id="PF13454"/>
    </source>
</evidence>
<proteinExistence type="predicted"/>
<accession>A0A8J3BZ81</accession>
<dbReference type="RefSeq" id="WP_229715731.1">
    <property type="nucleotide sequence ID" value="NZ_BMMX01000006.1"/>
</dbReference>
<reference evidence="2" key="1">
    <citation type="journal article" date="2014" name="Int. J. Syst. Evol. Microbiol.">
        <title>Complete genome sequence of Corynebacterium casei LMG S-19264T (=DSM 44701T), isolated from a smear-ripened cheese.</title>
        <authorList>
            <consortium name="US DOE Joint Genome Institute (JGI-PGF)"/>
            <person name="Walter F."/>
            <person name="Albersmeier A."/>
            <person name="Kalinowski J."/>
            <person name="Ruckert C."/>
        </authorList>
    </citation>
    <scope>NUCLEOTIDE SEQUENCE</scope>
    <source>
        <strain evidence="2">CGMCC 4.7299</strain>
    </source>
</reference>